<keyword evidence="1" id="KW-1133">Transmembrane helix</keyword>
<sequence length="106" mass="11926">MCNLLLIAHNSFEILDLVKQAYEINSEKLGGSDLEKQKNMTIIERGARAEYLFWAGRNLVAALLTTCIYALSIYIIFEIILVQAGSVIEMAGWSDLTELFRLNGKL</sequence>
<keyword evidence="1" id="KW-0812">Transmembrane</keyword>
<gene>
    <name evidence="2" type="ORF">F9Y85_13425</name>
    <name evidence="3" type="ORF">R5H13_14840</name>
</gene>
<dbReference type="EMBL" id="CP137578">
    <property type="protein sequence ID" value="WOX27914.1"/>
    <property type="molecule type" value="Genomic_DNA"/>
</dbReference>
<feature type="transmembrane region" description="Helical" evidence="1">
    <location>
        <begin position="59"/>
        <end position="81"/>
    </location>
</feature>
<evidence type="ECO:0000256" key="1">
    <source>
        <dbReference type="SAM" id="Phobius"/>
    </source>
</evidence>
<protein>
    <submittedName>
        <fullName evidence="2">Uncharacterized protein</fullName>
    </submittedName>
</protein>
<evidence type="ECO:0000313" key="2">
    <source>
        <dbReference type="EMBL" id="NLR22307.1"/>
    </source>
</evidence>
<organism evidence="2 4">
    <name type="scientific">Pseudoalteromonas maricaloris</name>
    <dbReference type="NCBI Taxonomy" id="184924"/>
    <lineage>
        <taxon>Bacteria</taxon>
        <taxon>Pseudomonadati</taxon>
        <taxon>Pseudomonadota</taxon>
        <taxon>Gammaproteobacteria</taxon>
        <taxon>Alteromonadales</taxon>
        <taxon>Pseudoalteromonadaceae</taxon>
        <taxon>Pseudoalteromonas</taxon>
    </lineage>
</organism>
<evidence type="ECO:0000313" key="3">
    <source>
        <dbReference type="EMBL" id="WOX27914.1"/>
    </source>
</evidence>
<name>A0A8I2H5G6_9GAMM</name>
<dbReference type="RefSeq" id="WP_039493852.1">
    <property type="nucleotide sequence ID" value="NZ_CBCSDF010000039.1"/>
</dbReference>
<keyword evidence="1" id="KW-0472">Membrane</keyword>
<accession>A0A8I2H5G6</accession>
<proteinExistence type="predicted"/>
<reference evidence="2" key="1">
    <citation type="submission" date="2019-10" db="EMBL/GenBank/DDBJ databases">
        <authorList>
            <person name="Paulsen S."/>
        </authorList>
    </citation>
    <scope>NUCLEOTIDE SEQUENCE</scope>
    <source>
        <strain evidence="2">LMG 19692</strain>
    </source>
</reference>
<dbReference type="AlphaFoldDB" id="A0A8I2H5G6"/>
<dbReference type="EMBL" id="WEIA01000008">
    <property type="protein sequence ID" value="NLR22307.1"/>
    <property type="molecule type" value="Genomic_DNA"/>
</dbReference>
<evidence type="ECO:0000313" key="5">
    <source>
        <dbReference type="Proteomes" id="UP001304419"/>
    </source>
</evidence>
<reference evidence="3 5" key="2">
    <citation type="submission" date="2023-10" db="EMBL/GenBank/DDBJ databases">
        <title>To unveil natural product biosynthetic capacity in Pseudoalteromonas.</title>
        <authorList>
            <person name="Wang J."/>
        </authorList>
    </citation>
    <scope>NUCLEOTIDE SEQUENCE [LARGE SCALE GENOMIC DNA]</scope>
    <source>
        <strain evidence="3 5">DSM 15914</strain>
    </source>
</reference>
<dbReference type="Proteomes" id="UP001304419">
    <property type="component" value="Chromosome 1"/>
</dbReference>
<dbReference type="Proteomes" id="UP000646877">
    <property type="component" value="Unassembled WGS sequence"/>
</dbReference>
<evidence type="ECO:0000313" key="4">
    <source>
        <dbReference type="Proteomes" id="UP000646877"/>
    </source>
</evidence>
<keyword evidence="5" id="KW-1185">Reference proteome</keyword>